<feature type="transmembrane region" description="Helical" evidence="1">
    <location>
        <begin position="68"/>
        <end position="91"/>
    </location>
</feature>
<comment type="caution">
    <text evidence="2">The sequence shown here is derived from an EMBL/GenBank/DDBJ whole genome shotgun (WGS) entry which is preliminary data.</text>
</comment>
<accession>A0ABS7RM87</accession>
<dbReference type="EMBL" id="JAIEZQ010000002">
    <property type="protein sequence ID" value="MBY9076172.1"/>
    <property type="molecule type" value="Genomic_DNA"/>
</dbReference>
<evidence type="ECO:0000313" key="2">
    <source>
        <dbReference type="EMBL" id="MBY9076172.1"/>
    </source>
</evidence>
<name>A0ABS7RM87_9ACTN</name>
<organism evidence="2 3">
    <name type="scientific">Nocardioides jiangsuensis</name>
    <dbReference type="NCBI Taxonomy" id="2866161"/>
    <lineage>
        <taxon>Bacteria</taxon>
        <taxon>Bacillati</taxon>
        <taxon>Actinomycetota</taxon>
        <taxon>Actinomycetes</taxon>
        <taxon>Propionibacteriales</taxon>
        <taxon>Nocardioidaceae</taxon>
        <taxon>Nocardioides</taxon>
    </lineage>
</organism>
<proteinExistence type="predicted"/>
<evidence type="ECO:0000256" key="1">
    <source>
        <dbReference type="SAM" id="Phobius"/>
    </source>
</evidence>
<protein>
    <recommendedName>
        <fullName evidence="4">DUF4190 domain-containing protein</fullName>
    </recommendedName>
</protein>
<keyword evidence="3" id="KW-1185">Reference proteome</keyword>
<sequence>MPTPQNDVRYAPPRFGNGMGTTGLVIGVAGLLLVWVPGLGILLGPLALTFSAVGYGNVRRGTATNRGVSIAGLILGIVNPIASVAFVVILMRVLCGDSTESICVF</sequence>
<keyword evidence="1" id="KW-1133">Transmembrane helix</keyword>
<reference evidence="2 3" key="1">
    <citation type="submission" date="2021-08" db="EMBL/GenBank/DDBJ databases">
        <title>Nocardioides bacterium WL0053 sp. nov., isolated from the sediment.</title>
        <authorList>
            <person name="Wang L."/>
            <person name="Zhang D."/>
            <person name="Zhang A."/>
        </authorList>
    </citation>
    <scope>NUCLEOTIDE SEQUENCE [LARGE SCALE GENOMIC DNA]</scope>
    <source>
        <strain evidence="2 3">WL0053</strain>
    </source>
</reference>
<evidence type="ECO:0008006" key="4">
    <source>
        <dbReference type="Google" id="ProtNLM"/>
    </source>
</evidence>
<keyword evidence="1" id="KW-0812">Transmembrane</keyword>
<keyword evidence="1" id="KW-0472">Membrane</keyword>
<gene>
    <name evidence="2" type="ORF">K1X13_15150</name>
</gene>
<feature type="transmembrane region" description="Helical" evidence="1">
    <location>
        <begin position="24"/>
        <end position="48"/>
    </location>
</feature>
<dbReference type="Proteomes" id="UP000754710">
    <property type="component" value="Unassembled WGS sequence"/>
</dbReference>
<dbReference type="RefSeq" id="WP_221025850.1">
    <property type="nucleotide sequence ID" value="NZ_JAIEZQ010000002.1"/>
</dbReference>
<evidence type="ECO:0000313" key="3">
    <source>
        <dbReference type="Proteomes" id="UP000754710"/>
    </source>
</evidence>